<protein>
    <submittedName>
        <fullName evidence="1">Uncharacterized protein</fullName>
    </submittedName>
</protein>
<evidence type="ECO:0000313" key="2">
    <source>
        <dbReference type="Proteomes" id="UP001233172"/>
    </source>
</evidence>
<proteinExistence type="predicted"/>
<dbReference type="EMBL" id="JASAOG010000054">
    <property type="protein sequence ID" value="KAK0057595.1"/>
    <property type="molecule type" value="Genomic_DNA"/>
</dbReference>
<sequence>HLSSLRLSQPLLDRLMSMSCLISRSSPTAHIGLAADELLTLRDWLMLCDSLHINDQCPVITLTSHGTVQPHSYAHLNVKIDD</sequence>
<dbReference type="Proteomes" id="UP001233172">
    <property type="component" value="Unassembled WGS sequence"/>
</dbReference>
<evidence type="ECO:0000313" key="1">
    <source>
        <dbReference type="EMBL" id="KAK0057595.1"/>
    </source>
</evidence>
<organism evidence="1 2">
    <name type="scientific">Biomphalaria pfeifferi</name>
    <name type="common">Bloodfluke planorb</name>
    <name type="synonym">Freshwater snail</name>
    <dbReference type="NCBI Taxonomy" id="112525"/>
    <lineage>
        <taxon>Eukaryota</taxon>
        <taxon>Metazoa</taxon>
        <taxon>Spiralia</taxon>
        <taxon>Lophotrochozoa</taxon>
        <taxon>Mollusca</taxon>
        <taxon>Gastropoda</taxon>
        <taxon>Heterobranchia</taxon>
        <taxon>Euthyneura</taxon>
        <taxon>Panpulmonata</taxon>
        <taxon>Hygrophila</taxon>
        <taxon>Lymnaeoidea</taxon>
        <taxon>Planorbidae</taxon>
        <taxon>Biomphalaria</taxon>
    </lineage>
</organism>
<keyword evidence="2" id="KW-1185">Reference proteome</keyword>
<reference evidence="1" key="1">
    <citation type="journal article" date="2023" name="PLoS Negl. Trop. Dis.">
        <title>A genome sequence for Biomphalaria pfeifferi, the major vector snail for the human-infecting parasite Schistosoma mansoni.</title>
        <authorList>
            <person name="Bu L."/>
            <person name="Lu L."/>
            <person name="Laidemitt M.R."/>
            <person name="Zhang S.M."/>
            <person name="Mutuku M."/>
            <person name="Mkoji G."/>
            <person name="Steinauer M."/>
            <person name="Loker E.S."/>
        </authorList>
    </citation>
    <scope>NUCLEOTIDE SEQUENCE</scope>
    <source>
        <strain evidence="1">KasaAsao</strain>
    </source>
</reference>
<name>A0AAD8BN33_BIOPF</name>
<comment type="caution">
    <text evidence="1">The sequence shown here is derived from an EMBL/GenBank/DDBJ whole genome shotgun (WGS) entry which is preliminary data.</text>
</comment>
<gene>
    <name evidence="1" type="ORF">Bpfe_013113</name>
</gene>
<reference evidence="1" key="2">
    <citation type="submission" date="2023-04" db="EMBL/GenBank/DDBJ databases">
        <authorList>
            <person name="Bu L."/>
            <person name="Lu L."/>
            <person name="Laidemitt M.R."/>
            <person name="Zhang S.M."/>
            <person name="Mutuku M."/>
            <person name="Mkoji G."/>
            <person name="Steinauer M."/>
            <person name="Loker E.S."/>
        </authorList>
    </citation>
    <scope>NUCLEOTIDE SEQUENCE</scope>
    <source>
        <strain evidence="1">KasaAsao</strain>
        <tissue evidence="1">Whole Snail</tissue>
    </source>
</reference>
<accession>A0AAD8BN33</accession>
<dbReference type="AlphaFoldDB" id="A0AAD8BN33"/>
<feature type="non-terminal residue" evidence="1">
    <location>
        <position position="1"/>
    </location>
</feature>